<keyword evidence="3" id="KW-1185">Reference proteome</keyword>
<dbReference type="Ensembl" id="ENSOSIT00000019133.1">
    <property type="protein sequence ID" value="ENSOSIP00000018115.1"/>
    <property type="gene ID" value="ENSOSIG00000009864.1"/>
</dbReference>
<proteinExistence type="predicted"/>
<evidence type="ECO:0000313" key="2">
    <source>
        <dbReference type="Ensembl" id="ENSOSIP00000018115.1"/>
    </source>
</evidence>
<sequence length="65" mass="7431">MPMPQSDGFDMSSASSTQKKRRQTEMKEGEQLNNSVKRKMTAGIWTYTSKPCFQILCSVGRRLNQ</sequence>
<reference evidence="2" key="1">
    <citation type="submission" date="2025-08" db="UniProtKB">
        <authorList>
            <consortium name="Ensembl"/>
        </authorList>
    </citation>
    <scope>IDENTIFICATION</scope>
</reference>
<accession>A0A8C8DN94</accession>
<evidence type="ECO:0000256" key="1">
    <source>
        <dbReference type="SAM" id="MobiDB-lite"/>
    </source>
</evidence>
<dbReference type="Proteomes" id="UP000694383">
    <property type="component" value="Unplaced"/>
</dbReference>
<reference evidence="2" key="2">
    <citation type="submission" date="2025-09" db="UniProtKB">
        <authorList>
            <consortium name="Ensembl"/>
        </authorList>
    </citation>
    <scope>IDENTIFICATION</scope>
</reference>
<organism evidence="2 3">
    <name type="scientific">Oryzias sinensis</name>
    <name type="common">Chinese medaka</name>
    <dbReference type="NCBI Taxonomy" id="183150"/>
    <lineage>
        <taxon>Eukaryota</taxon>
        <taxon>Metazoa</taxon>
        <taxon>Chordata</taxon>
        <taxon>Craniata</taxon>
        <taxon>Vertebrata</taxon>
        <taxon>Euteleostomi</taxon>
        <taxon>Actinopterygii</taxon>
        <taxon>Neopterygii</taxon>
        <taxon>Teleostei</taxon>
        <taxon>Neoteleostei</taxon>
        <taxon>Acanthomorphata</taxon>
        <taxon>Ovalentaria</taxon>
        <taxon>Atherinomorphae</taxon>
        <taxon>Beloniformes</taxon>
        <taxon>Adrianichthyidae</taxon>
        <taxon>Oryziinae</taxon>
        <taxon>Oryzias</taxon>
    </lineage>
</organism>
<name>A0A8C8DN94_9TELE</name>
<feature type="region of interest" description="Disordered" evidence="1">
    <location>
        <begin position="1"/>
        <end position="35"/>
    </location>
</feature>
<evidence type="ECO:0000313" key="3">
    <source>
        <dbReference type="Proteomes" id="UP000694383"/>
    </source>
</evidence>
<dbReference type="AlphaFoldDB" id="A0A8C8DN94"/>
<protein>
    <submittedName>
        <fullName evidence="2">Uncharacterized protein</fullName>
    </submittedName>
</protein>